<sequence length="544" mass="60700">MGSINGSPLLLSLSFMVIILAWRIPGISGQTNSTSSSVPVGSNLFQDNNASDPVSNQSDDTIRVDPLDNFKKYKGGFDITNKHYWSSTIFSGIYGYAIGALWLLCGMLYGGFLLATSCFSFKTRKIEAHKKSSTCYRHCYLWPILPAILLTFLAIVASGLVIGGNERFHSHAKTVVNIIIDTANEASESIYNTTGAMKEIRDNLGDFGAINNEAADFLTSTSRKLDVEAADIQKQARKNRRLIDKSLKIVYIITITTISLNLAAVIVLSVSGILRLQRLLRLFIVLCWFLTVLCWLFFGMYFFLDKFSGDTCTAFENFQQNPENNSLSSILPCDELNSAKSVLYDVSAGIYRLVNEVNANISLLRATSSYANIVDVCNPFSEPPEYQYQQENCPSNTIRIGDIPKVLKVFSCSENATSCETGAFFISNSNYKMVEAYTSSIQNLVNAYPVMESLVECESVKNAFSEILTKQCKPLKRFVKMVWAAMLFLSLTMVFLVVLWTIRDRRYHTNHFSDGSVRPHSAPTDMVELHTVNKAKNNPNQILV</sequence>
<organism evidence="3 4">
    <name type="scientific">Rhamnella rubrinervis</name>
    <dbReference type="NCBI Taxonomy" id="2594499"/>
    <lineage>
        <taxon>Eukaryota</taxon>
        <taxon>Viridiplantae</taxon>
        <taxon>Streptophyta</taxon>
        <taxon>Embryophyta</taxon>
        <taxon>Tracheophyta</taxon>
        <taxon>Spermatophyta</taxon>
        <taxon>Magnoliopsida</taxon>
        <taxon>eudicotyledons</taxon>
        <taxon>Gunneridae</taxon>
        <taxon>Pentapetalae</taxon>
        <taxon>rosids</taxon>
        <taxon>fabids</taxon>
        <taxon>Rosales</taxon>
        <taxon>Rhamnaceae</taxon>
        <taxon>rhamnoid group</taxon>
        <taxon>Rhamneae</taxon>
        <taxon>Rhamnella</taxon>
    </lineage>
</organism>
<dbReference type="InterPro" id="IPR040283">
    <property type="entry name" value="DDB_G0292058-like"/>
</dbReference>
<keyword evidence="1" id="KW-1133">Transmembrane helix</keyword>
<evidence type="ECO:0000256" key="2">
    <source>
        <dbReference type="SAM" id="SignalP"/>
    </source>
</evidence>
<comment type="caution">
    <text evidence="3">The sequence shown here is derived from an EMBL/GenBank/DDBJ whole genome shotgun (WGS) entry which is preliminary data.</text>
</comment>
<keyword evidence="1" id="KW-0812">Transmembrane</keyword>
<dbReference type="AlphaFoldDB" id="A0A8K0HPG6"/>
<evidence type="ECO:0000313" key="3">
    <source>
        <dbReference type="EMBL" id="KAF3455748.1"/>
    </source>
</evidence>
<gene>
    <name evidence="3" type="ORF">FNV43_RR00390</name>
</gene>
<dbReference type="GO" id="GO:0016020">
    <property type="term" value="C:membrane"/>
    <property type="evidence" value="ECO:0007669"/>
    <property type="project" value="TreeGrafter"/>
</dbReference>
<feature type="transmembrane region" description="Helical" evidence="1">
    <location>
        <begin position="249"/>
        <end position="270"/>
    </location>
</feature>
<evidence type="ECO:0008006" key="5">
    <source>
        <dbReference type="Google" id="ProtNLM"/>
    </source>
</evidence>
<dbReference type="PANTHER" id="PTHR31414">
    <property type="entry name" value="TRANSMEMBRANE PROTEIN DDB_G0292058"/>
    <property type="match status" value="1"/>
</dbReference>
<keyword evidence="4" id="KW-1185">Reference proteome</keyword>
<proteinExistence type="predicted"/>
<feature type="transmembrane region" description="Helical" evidence="1">
    <location>
        <begin position="481"/>
        <end position="502"/>
    </location>
</feature>
<keyword evidence="2" id="KW-0732">Signal</keyword>
<dbReference type="OrthoDB" id="1922814at2759"/>
<feature type="signal peptide" evidence="2">
    <location>
        <begin position="1"/>
        <end position="29"/>
    </location>
</feature>
<evidence type="ECO:0000256" key="1">
    <source>
        <dbReference type="SAM" id="Phobius"/>
    </source>
</evidence>
<name>A0A8K0HPG6_9ROSA</name>
<accession>A0A8K0HPG6</accession>
<dbReference type="PANTHER" id="PTHR31414:SF18">
    <property type="entry name" value="TRANSMEMBRANE PROTEIN-RELATED"/>
    <property type="match status" value="1"/>
</dbReference>
<dbReference type="Proteomes" id="UP000796880">
    <property type="component" value="Unassembled WGS sequence"/>
</dbReference>
<feature type="transmembrane region" description="Helical" evidence="1">
    <location>
        <begin position="282"/>
        <end position="304"/>
    </location>
</feature>
<dbReference type="EMBL" id="VOIH02000001">
    <property type="protein sequence ID" value="KAF3455748.1"/>
    <property type="molecule type" value="Genomic_DNA"/>
</dbReference>
<feature type="chain" id="PRO_5035435712" description="Transmembrane protein" evidence="2">
    <location>
        <begin position="30"/>
        <end position="544"/>
    </location>
</feature>
<protein>
    <recommendedName>
        <fullName evidence="5">Transmembrane protein</fullName>
    </recommendedName>
</protein>
<feature type="transmembrane region" description="Helical" evidence="1">
    <location>
        <begin position="93"/>
        <end position="119"/>
    </location>
</feature>
<feature type="transmembrane region" description="Helical" evidence="1">
    <location>
        <begin position="140"/>
        <end position="162"/>
    </location>
</feature>
<reference evidence="3" key="1">
    <citation type="submission" date="2020-03" db="EMBL/GenBank/DDBJ databases">
        <title>A high-quality chromosome-level genome assembly of a woody plant with both climbing and erect habits, Rhamnella rubrinervis.</title>
        <authorList>
            <person name="Lu Z."/>
            <person name="Yang Y."/>
            <person name="Zhu X."/>
            <person name="Sun Y."/>
        </authorList>
    </citation>
    <scope>NUCLEOTIDE SEQUENCE</scope>
    <source>
        <strain evidence="3">BYM</strain>
        <tissue evidence="3">Leaf</tissue>
    </source>
</reference>
<keyword evidence="1" id="KW-0472">Membrane</keyword>
<evidence type="ECO:0000313" key="4">
    <source>
        <dbReference type="Proteomes" id="UP000796880"/>
    </source>
</evidence>